<comment type="caution">
    <text evidence="2">The sequence shown here is derived from an EMBL/GenBank/DDBJ whole genome shotgun (WGS) entry which is preliminary data.</text>
</comment>
<keyword evidence="1" id="KW-0472">Membrane</keyword>
<keyword evidence="1" id="KW-1133">Transmembrane helix</keyword>
<sequence>MHKVDYIELSLILLNVFVIFGWIYFNHIRPAVLNDSDL</sequence>
<dbReference type="AlphaFoldDB" id="A0A836MGK0"/>
<dbReference type="EMBL" id="JMUI01000023">
    <property type="protein sequence ID" value="KDM51466.1"/>
    <property type="molecule type" value="Genomic_DNA"/>
</dbReference>
<protein>
    <submittedName>
        <fullName evidence="2">Uncharacterized protein</fullName>
    </submittedName>
</protein>
<evidence type="ECO:0000256" key="1">
    <source>
        <dbReference type="SAM" id="Phobius"/>
    </source>
</evidence>
<proteinExistence type="predicted"/>
<evidence type="ECO:0000313" key="3">
    <source>
        <dbReference type="Proteomes" id="UP000027208"/>
    </source>
</evidence>
<name>A0A836MGK0_ACINO</name>
<gene>
    <name evidence="2" type="ORF">AE32_03958</name>
</gene>
<organism evidence="2 3">
    <name type="scientific">Acinetobacter nosocomialis</name>
    <dbReference type="NCBI Taxonomy" id="106654"/>
    <lineage>
        <taxon>Bacteria</taxon>
        <taxon>Pseudomonadati</taxon>
        <taxon>Pseudomonadota</taxon>
        <taxon>Gammaproteobacteria</taxon>
        <taxon>Moraxellales</taxon>
        <taxon>Moraxellaceae</taxon>
        <taxon>Acinetobacter</taxon>
        <taxon>Acinetobacter calcoaceticus/baumannii complex</taxon>
    </lineage>
</organism>
<reference evidence="2 3" key="1">
    <citation type="submission" date="2014-04" db="EMBL/GenBank/DDBJ databases">
        <title>The Genome Sequence of Acinetobacter baumanii BIDMC 57.</title>
        <authorList>
            <consortium name="The Broad Institute Genomics Platform"/>
            <consortium name="The Broad Institute Genome Sequencing Center for Infectious Disease"/>
            <person name="Murphy C."/>
            <person name="Cosimi L."/>
            <person name="Cerqueira G."/>
            <person name="Feldgarden M."/>
            <person name="Earl A."/>
            <person name="Spencer M.D."/>
            <person name="Fodor A."/>
            <person name="Sautter R.L."/>
            <person name="Hung D."/>
            <person name="Onderdonk A.B."/>
            <person name="Ernst C."/>
            <person name="Delaney M."/>
            <person name="DuBois A."/>
            <person name="Young S.K."/>
            <person name="Zeng Q."/>
            <person name="Gargeya S."/>
            <person name="Abouelleil A."/>
            <person name="Alvarado L."/>
            <person name="Chapman S.B."/>
            <person name="Gainer-Dewar J."/>
            <person name="Goldberg J."/>
            <person name="Griggs A."/>
            <person name="Gujja S."/>
            <person name="Hansen M."/>
            <person name="Howarth C."/>
            <person name="Imamovic A."/>
            <person name="Larimer J."/>
            <person name="Pearson M."/>
            <person name="Poon T.W."/>
            <person name="Priest M."/>
            <person name="Roberts A."/>
            <person name="Saif S."/>
            <person name="Shea T."/>
            <person name="Sykes S."/>
            <person name="Wortman J."/>
            <person name="Nusbaum C."/>
            <person name="Birren B."/>
        </authorList>
    </citation>
    <scope>NUCLEOTIDE SEQUENCE [LARGE SCALE GENOMIC DNA]</scope>
    <source>
        <strain evidence="2 3">BIDMC 57</strain>
    </source>
</reference>
<evidence type="ECO:0000313" key="2">
    <source>
        <dbReference type="EMBL" id="KDM51466.1"/>
    </source>
</evidence>
<accession>A0A836MGK0</accession>
<feature type="transmembrane region" description="Helical" evidence="1">
    <location>
        <begin position="6"/>
        <end position="25"/>
    </location>
</feature>
<keyword evidence="1" id="KW-0812">Transmembrane</keyword>
<dbReference type="Proteomes" id="UP000027208">
    <property type="component" value="Unassembled WGS sequence"/>
</dbReference>